<dbReference type="GO" id="GO:0009103">
    <property type="term" value="P:lipopolysaccharide biosynthetic process"/>
    <property type="evidence" value="ECO:0007669"/>
    <property type="project" value="TreeGrafter"/>
</dbReference>
<accession>A0AAU0MF26</accession>
<sequence>MRIVVDLLGYTGGRGGTETYARELLRRLPDRVPEADWVALANDVGAERVEAFFPGTVRVSRSVRDGKVGWAAGEVFLAERTARRVGGDLLWTPQNFGPVVRGMPRVATIHDVIYDEVRGAAAERISRGVTSWLMGRSARTADAVITISQAARRSIIERLKVDPSRIRVVHNGASAPPLQPGPDAPSAWEIPGRRSVVLSVGNRMPHKNFDGLLRAIAAIDPSRRPYTVIPGADPSSDPLRPLIETLGLQADVLLPGWVSDAELEALYAVADVYVCPSLAEGFGLPIIDAMARGCRVVAHDIPVLREVGGDVATYADARRPSALAEAILGATGTPPSVAERSRAAAHAATFSWDSAAAETAEVLTETCTSARR</sequence>
<dbReference type="EMBL" id="CP137080">
    <property type="protein sequence ID" value="WOQ68814.1"/>
    <property type="molecule type" value="Genomic_DNA"/>
</dbReference>
<dbReference type="Proteomes" id="UP001329313">
    <property type="component" value="Chromosome"/>
</dbReference>
<proteinExistence type="predicted"/>
<reference evidence="5 6" key="1">
    <citation type="submission" date="2023-10" db="EMBL/GenBank/DDBJ databases">
        <title>Y20.</title>
        <authorList>
            <person name="Zhang G."/>
            <person name="Ding Y."/>
        </authorList>
    </citation>
    <scope>NUCLEOTIDE SEQUENCE [LARGE SCALE GENOMIC DNA]</scope>
    <source>
        <strain evidence="5 6">Y20</strain>
    </source>
</reference>
<evidence type="ECO:0000256" key="2">
    <source>
        <dbReference type="ARBA" id="ARBA00022679"/>
    </source>
</evidence>
<dbReference type="KEGG" id="mliy:RYJ27_08835"/>
<evidence type="ECO:0000313" key="6">
    <source>
        <dbReference type="Proteomes" id="UP001329313"/>
    </source>
</evidence>
<dbReference type="Pfam" id="PF13439">
    <property type="entry name" value="Glyco_transf_4"/>
    <property type="match status" value="1"/>
</dbReference>
<keyword evidence="6" id="KW-1185">Reference proteome</keyword>
<feature type="domain" description="Glycosyl transferase family 1" evidence="3">
    <location>
        <begin position="187"/>
        <end position="328"/>
    </location>
</feature>
<dbReference type="Gene3D" id="3.40.50.2000">
    <property type="entry name" value="Glycogen Phosphorylase B"/>
    <property type="match status" value="2"/>
</dbReference>
<gene>
    <name evidence="5" type="ORF">RYJ27_08835</name>
</gene>
<dbReference type="InterPro" id="IPR028098">
    <property type="entry name" value="Glyco_trans_4-like_N"/>
</dbReference>
<organism evidence="5 6">
    <name type="scientific">Microbacterium limosum</name>
    <dbReference type="NCBI Taxonomy" id="3079935"/>
    <lineage>
        <taxon>Bacteria</taxon>
        <taxon>Bacillati</taxon>
        <taxon>Actinomycetota</taxon>
        <taxon>Actinomycetes</taxon>
        <taxon>Micrococcales</taxon>
        <taxon>Microbacteriaceae</taxon>
        <taxon>Microbacterium</taxon>
    </lineage>
</organism>
<feature type="domain" description="Glycosyltransferase subfamily 4-like N-terminal" evidence="4">
    <location>
        <begin position="15"/>
        <end position="172"/>
    </location>
</feature>
<name>A0AAU0MF26_9MICO</name>
<evidence type="ECO:0000259" key="4">
    <source>
        <dbReference type="Pfam" id="PF13439"/>
    </source>
</evidence>
<dbReference type="SUPFAM" id="SSF53756">
    <property type="entry name" value="UDP-Glycosyltransferase/glycogen phosphorylase"/>
    <property type="match status" value="1"/>
</dbReference>
<dbReference type="CDD" id="cd03809">
    <property type="entry name" value="GT4_MtfB-like"/>
    <property type="match status" value="1"/>
</dbReference>
<dbReference type="InterPro" id="IPR001296">
    <property type="entry name" value="Glyco_trans_1"/>
</dbReference>
<dbReference type="RefSeq" id="WP_330169955.1">
    <property type="nucleotide sequence ID" value="NZ_CP137080.1"/>
</dbReference>
<evidence type="ECO:0000313" key="5">
    <source>
        <dbReference type="EMBL" id="WOQ68814.1"/>
    </source>
</evidence>
<keyword evidence="1" id="KW-0328">Glycosyltransferase</keyword>
<protein>
    <submittedName>
        <fullName evidence="5">Glycosyltransferase family 1 protein</fullName>
    </submittedName>
</protein>
<keyword evidence="2" id="KW-0808">Transferase</keyword>
<dbReference type="Pfam" id="PF00534">
    <property type="entry name" value="Glycos_transf_1"/>
    <property type="match status" value="1"/>
</dbReference>
<dbReference type="AlphaFoldDB" id="A0AAU0MF26"/>
<dbReference type="PANTHER" id="PTHR46401">
    <property type="entry name" value="GLYCOSYLTRANSFERASE WBBK-RELATED"/>
    <property type="match status" value="1"/>
</dbReference>
<evidence type="ECO:0000259" key="3">
    <source>
        <dbReference type="Pfam" id="PF00534"/>
    </source>
</evidence>
<evidence type="ECO:0000256" key="1">
    <source>
        <dbReference type="ARBA" id="ARBA00022676"/>
    </source>
</evidence>
<dbReference type="GO" id="GO:0016757">
    <property type="term" value="F:glycosyltransferase activity"/>
    <property type="evidence" value="ECO:0007669"/>
    <property type="project" value="UniProtKB-KW"/>
</dbReference>
<dbReference type="PANTHER" id="PTHR46401:SF2">
    <property type="entry name" value="GLYCOSYLTRANSFERASE WBBK-RELATED"/>
    <property type="match status" value="1"/>
</dbReference>